<organism evidence="10 11">
    <name type="scientific">Natrinema ejinorense</name>
    <dbReference type="NCBI Taxonomy" id="373386"/>
    <lineage>
        <taxon>Archaea</taxon>
        <taxon>Methanobacteriati</taxon>
        <taxon>Methanobacteriota</taxon>
        <taxon>Stenosarchaea group</taxon>
        <taxon>Halobacteria</taxon>
        <taxon>Halobacteriales</taxon>
        <taxon>Natrialbaceae</taxon>
        <taxon>Natrinema</taxon>
    </lineage>
</organism>
<dbReference type="PANTHER" id="PTHR34192:SF10">
    <property type="entry name" value="PLASTOCYANIN MAJOR ISOFORM, CHLOROPLASTIC-RELATED"/>
    <property type="match status" value="1"/>
</dbReference>
<evidence type="ECO:0000256" key="2">
    <source>
        <dbReference type="ARBA" id="ARBA00022448"/>
    </source>
</evidence>
<evidence type="ECO:0000259" key="9">
    <source>
        <dbReference type="Pfam" id="PF16502"/>
    </source>
</evidence>
<proteinExistence type="predicted"/>
<dbReference type="GO" id="GO:0009055">
    <property type="term" value="F:electron transfer activity"/>
    <property type="evidence" value="ECO:0007669"/>
    <property type="project" value="InterPro"/>
</dbReference>
<accession>A0A2A5QUA6</accession>
<feature type="region of interest" description="Disordered" evidence="7">
    <location>
        <begin position="21"/>
        <end position="54"/>
    </location>
</feature>
<reference evidence="10 11" key="1">
    <citation type="submission" date="2017-09" db="EMBL/GenBank/DDBJ databases">
        <title>Genome sequences of Natrinema ejinorence JCM 13890T.</title>
        <authorList>
            <person name="Roh S.W."/>
            <person name="Kim Y.B."/>
            <person name="Kim J.Y."/>
        </authorList>
    </citation>
    <scope>NUCLEOTIDE SEQUENCE [LARGE SCALE GENOMIC DNA]</scope>
    <source>
        <strain evidence="10 11">JCM 13890</strain>
    </source>
</reference>
<comment type="subcellular location">
    <subcellularLocation>
        <location evidence="1">Membrane</location>
    </subcellularLocation>
</comment>
<feature type="compositionally biased region" description="Acidic residues" evidence="7">
    <location>
        <begin position="28"/>
        <end position="39"/>
    </location>
</feature>
<keyword evidence="5" id="KW-0186">Copper</keyword>
<keyword evidence="6" id="KW-0472">Membrane</keyword>
<protein>
    <submittedName>
        <fullName evidence="10">Cytochrome Fbr</fullName>
    </submittedName>
</protein>
<feature type="compositionally biased region" description="Low complexity" evidence="7">
    <location>
        <begin position="676"/>
        <end position="686"/>
    </location>
</feature>
<dbReference type="CDD" id="cd04220">
    <property type="entry name" value="Halocyanin"/>
    <property type="match status" value="1"/>
</dbReference>
<sequence length="822" mass="86716">MQQTRRAWLKGGGAALVSLGLAGCSETTDGEDAEPDSTEGEGTPESPDEESTITEPIETAVAAEWNAMRARLWDALAVGRAGETEAGAAVAEHTFSRFETATGEYNAHELLEETDESRYEEFEEALGELRTEGLERGDIGRTREEAVIGDEQLREAQRALVGESASRAFDLQTLGTTVADTVVLASAGAFDAAETVATDALGRFEEAAVHDAIEETDGDVYERFESAIESVVTAAETEDAAGVRSSASDALAATVDGGYALASAETAGSGQLATYQARGWDAAALASVGGPSTAFAHAAALTVYRARAHDAAWLFDRGHPDAAARIAENVFAHFEGARAHEALEEASEDAYHRFEEDGLDALATAIENDDAAGVTSAVETIDDGLVTGIDALGTGVEPALLEAGFFKARIEDALERYRLGENEVAAETARGLFERFESNEADFHETLEETDESLYETFEDEHLNGIIEAFESGDDAAVDDHATGIRERLLEFETTAGTTAQVSAVESGYMAARVFDAGVLDVLGESDRAEAVVRDAFEHFESGAGGFHEALEDADHDRYESFERALGDARGAAENDGSVPEAARTFDEQALEATYTVVASAGGSYGEAAASIMRDAFADFEEARVHELLEDADREAYEGFEAALEDYIAALESGSGVDGAAETFATATLRAQFAVAGAPDAAPGDDGTTDSDGEADDEPDLEGGPNVVEGVPDDADHVVDMQAVAFEPAELTVEQGETVAWTHASGEPHSVSAYEDGIPSDATYWASGGFESETDAREGWENGQGAVTSGESYVHTFETTGKHEYVCIPHEAAGMVGTIVVE</sequence>
<evidence type="ECO:0000256" key="6">
    <source>
        <dbReference type="ARBA" id="ARBA00023136"/>
    </source>
</evidence>
<evidence type="ECO:0000256" key="5">
    <source>
        <dbReference type="ARBA" id="ARBA00023008"/>
    </source>
</evidence>
<evidence type="ECO:0000256" key="1">
    <source>
        <dbReference type="ARBA" id="ARBA00004370"/>
    </source>
</evidence>
<dbReference type="Pfam" id="PF00127">
    <property type="entry name" value="Copper-bind"/>
    <property type="match status" value="1"/>
</dbReference>
<evidence type="ECO:0000313" key="10">
    <source>
        <dbReference type="EMBL" id="PCR90363.1"/>
    </source>
</evidence>
<dbReference type="PROSITE" id="PS51318">
    <property type="entry name" value="TAT"/>
    <property type="match status" value="1"/>
</dbReference>
<dbReference type="PROSITE" id="PS51257">
    <property type="entry name" value="PROKAR_LIPOPROTEIN"/>
    <property type="match status" value="1"/>
</dbReference>
<feature type="region of interest" description="Disordered" evidence="7">
    <location>
        <begin position="676"/>
        <end position="710"/>
    </location>
</feature>
<name>A0A2A5QUA6_9EURY</name>
<evidence type="ECO:0000256" key="7">
    <source>
        <dbReference type="SAM" id="MobiDB-lite"/>
    </source>
</evidence>
<evidence type="ECO:0000313" key="11">
    <source>
        <dbReference type="Proteomes" id="UP000219689"/>
    </source>
</evidence>
<keyword evidence="2" id="KW-0813">Transport</keyword>
<dbReference type="InterPro" id="IPR032445">
    <property type="entry name" value="DUF5059"/>
</dbReference>
<feature type="domain" description="DUF5059" evidence="9">
    <location>
        <begin position="60"/>
        <end position="683"/>
    </location>
</feature>
<feature type="domain" description="Blue (type 1) copper" evidence="8">
    <location>
        <begin position="719"/>
        <end position="822"/>
    </location>
</feature>
<feature type="compositionally biased region" description="Acidic residues" evidence="7">
    <location>
        <begin position="687"/>
        <end position="701"/>
    </location>
</feature>
<dbReference type="Gene3D" id="2.60.40.420">
    <property type="entry name" value="Cupredoxins - blue copper proteins"/>
    <property type="match status" value="1"/>
</dbReference>
<dbReference type="SUPFAM" id="SSF49503">
    <property type="entry name" value="Cupredoxins"/>
    <property type="match status" value="1"/>
</dbReference>
<evidence type="ECO:0000256" key="4">
    <source>
        <dbReference type="ARBA" id="ARBA00022982"/>
    </source>
</evidence>
<keyword evidence="3" id="KW-0479">Metal-binding</keyword>
<evidence type="ECO:0000259" key="8">
    <source>
        <dbReference type="Pfam" id="PF00127"/>
    </source>
</evidence>
<dbReference type="InterPro" id="IPR000923">
    <property type="entry name" value="BlueCu_1"/>
</dbReference>
<dbReference type="InterPro" id="IPR006311">
    <property type="entry name" value="TAT_signal"/>
</dbReference>
<dbReference type="GO" id="GO:0016020">
    <property type="term" value="C:membrane"/>
    <property type="evidence" value="ECO:0007669"/>
    <property type="project" value="UniProtKB-SubCell"/>
</dbReference>
<dbReference type="RefSeq" id="WP_097379311.1">
    <property type="nucleotide sequence ID" value="NZ_NXNI01000001.1"/>
</dbReference>
<keyword evidence="11" id="KW-1185">Reference proteome</keyword>
<dbReference type="PANTHER" id="PTHR34192">
    <property type="entry name" value="PLASTOCYANIN MAJOR ISOFORM, CHLOROPLASTIC-RELATED"/>
    <property type="match status" value="1"/>
</dbReference>
<comment type="caution">
    <text evidence="10">The sequence shown here is derived from an EMBL/GenBank/DDBJ whole genome shotgun (WGS) entry which is preliminary data.</text>
</comment>
<dbReference type="Proteomes" id="UP000219689">
    <property type="component" value="Unassembled WGS sequence"/>
</dbReference>
<gene>
    <name evidence="10" type="ORF">CP557_07315</name>
</gene>
<dbReference type="GO" id="GO:0005507">
    <property type="term" value="F:copper ion binding"/>
    <property type="evidence" value="ECO:0007669"/>
    <property type="project" value="InterPro"/>
</dbReference>
<evidence type="ECO:0000256" key="3">
    <source>
        <dbReference type="ARBA" id="ARBA00022723"/>
    </source>
</evidence>
<dbReference type="InterPro" id="IPR008972">
    <property type="entry name" value="Cupredoxin"/>
</dbReference>
<dbReference type="Pfam" id="PF16502">
    <property type="entry name" value="DUF5059"/>
    <property type="match status" value="1"/>
</dbReference>
<dbReference type="OrthoDB" id="4392at2157"/>
<dbReference type="AlphaFoldDB" id="A0A2A5QUA6"/>
<keyword evidence="4" id="KW-0249">Electron transport</keyword>
<dbReference type="EMBL" id="NXNI01000001">
    <property type="protein sequence ID" value="PCR90363.1"/>
    <property type="molecule type" value="Genomic_DNA"/>
</dbReference>